<dbReference type="EMBL" id="SPNV01000403">
    <property type="protein sequence ID" value="KAF5855647.1"/>
    <property type="molecule type" value="Genomic_DNA"/>
</dbReference>
<evidence type="ECO:0000256" key="1">
    <source>
        <dbReference type="SAM" id="MobiDB-lite"/>
    </source>
</evidence>
<dbReference type="AlphaFoldDB" id="A0A8H6E197"/>
<feature type="region of interest" description="Disordered" evidence="1">
    <location>
        <begin position="111"/>
        <end position="139"/>
    </location>
</feature>
<reference evidence="2 3" key="1">
    <citation type="submission" date="2019-04" db="EMBL/GenBank/DDBJ databases">
        <title>Aspergillus burnettii sp. nov., novel species from soil in southeast Queensland.</title>
        <authorList>
            <person name="Gilchrist C.L.M."/>
            <person name="Pitt J.I."/>
            <person name="Lange L."/>
            <person name="Lacey H.J."/>
            <person name="Vuong D."/>
            <person name="Midgley D.J."/>
            <person name="Greenfield P."/>
            <person name="Bradbury M."/>
            <person name="Lacey E."/>
            <person name="Busk P.K."/>
            <person name="Pilgaard B."/>
            <person name="Chooi Y.H."/>
            <person name="Piggott A.M."/>
        </authorList>
    </citation>
    <scope>NUCLEOTIDE SEQUENCE [LARGE SCALE GENOMIC DNA]</scope>
    <source>
        <strain evidence="2 3">FRR 5400</strain>
    </source>
</reference>
<keyword evidence="3" id="KW-1185">Reference proteome</keyword>
<gene>
    <name evidence="2" type="ORF">ETB97_008839</name>
</gene>
<dbReference type="Proteomes" id="UP000541154">
    <property type="component" value="Unassembled WGS sequence"/>
</dbReference>
<accession>A0A8H6E197</accession>
<evidence type="ECO:0000313" key="3">
    <source>
        <dbReference type="Proteomes" id="UP000541154"/>
    </source>
</evidence>
<comment type="caution">
    <text evidence="2">The sequence shown here is derived from an EMBL/GenBank/DDBJ whole genome shotgun (WGS) entry which is preliminary data.</text>
</comment>
<name>A0A8H6E197_PETAA</name>
<proteinExistence type="predicted"/>
<protein>
    <submittedName>
        <fullName evidence="2">Uncharacterized protein</fullName>
    </submittedName>
</protein>
<feature type="compositionally biased region" description="Basic and acidic residues" evidence="1">
    <location>
        <begin position="123"/>
        <end position="132"/>
    </location>
</feature>
<organism evidence="2 3">
    <name type="scientific">Petromyces alliaceus</name>
    <name type="common">Aspergillus alliaceus</name>
    <dbReference type="NCBI Taxonomy" id="209559"/>
    <lineage>
        <taxon>Eukaryota</taxon>
        <taxon>Fungi</taxon>
        <taxon>Dikarya</taxon>
        <taxon>Ascomycota</taxon>
        <taxon>Pezizomycotina</taxon>
        <taxon>Eurotiomycetes</taxon>
        <taxon>Eurotiomycetidae</taxon>
        <taxon>Eurotiales</taxon>
        <taxon>Aspergillaceae</taxon>
        <taxon>Aspergillus</taxon>
        <taxon>Aspergillus subgen. Circumdati</taxon>
    </lineage>
</organism>
<evidence type="ECO:0000313" key="2">
    <source>
        <dbReference type="EMBL" id="KAF5855647.1"/>
    </source>
</evidence>
<sequence>MYLRKAACRPRISPTRYLSANTQYPTPYPTSPRTTHHSTITAITPIRINNRHRPLSTSEQTAYPTLNLRQELYSLIKQSHLNTLHLPLSKAVRIRFQQLLSAPEILYNPTQQQPANKTFKIKSRNDNSKDNPRTPIPFSSSLAQDLRSRRVVILLFVVGVFMQFCFSTKEIYKDGFSAKSSGDRSGGQLMDSRRRRAVSLGFGSAQVERFLLKRDPSGEGVTRSEEGVYREVLPYCSYGG</sequence>